<evidence type="ECO:0000313" key="3">
    <source>
        <dbReference type="EMBL" id="KAK5969547.1"/>
    </source>
</evidence>
<keyword evidence="1" id="KW-0812">Transmembrane</keyword>
<evidence type="ECO:0000256" key="1">
    <source>
        <dbReference type="SAM" id="Phobius"/>
    </source>
</evidence>
<proteinExistence type="predicted"/>
<sequence>MANATLACQEVNIFPHQMKNCRSAEGKSICDVEVASVIKINPFKKDACLTFRKNDSTPVNARLRWQGLRLLCDRASLMHTRNVQQRIVDSKRCPHMGSCSGNKCADINETSMVPELANAFPLITHCIESCGGPGCDCFHWSSGCLLYRIYAVPKDVTVYELFKCFKWKEEVKLRLEISDGRSLQTYVLYIHPNVPTRIKGLEETSSVLSAPPLPVLDQTFITSGNHTAFRQERRIVLQCPSKGHATPVDLRADCSITCFRSTIRSEMVSLLHVLLFSLVLATVNIPVLAQAVSIFDVTKKVLGLEEADFRYRFPKAMVLSRMDTRIRLNYDQLQRTDPGAFEFMEMLYGHAVRAAEQPWQAQAALNNVVNFYMNNMTISQLSHLHWLFPEVERIFSHLINPKNTPIPSRPISAGGAKAVCENNSCPLQGVFPKRCRIMKRTTVHHLDIAPQLSLILERVLPSIISVHREIHHGQGVERVERSETHSFPKYQRLIEMRSDFEERKINILLTINFDGVKFKKLSRSEAWPIYIRLEGLPFKEKNKFENVIMAGITFTRKPPTEQLLTEIFSRLRQELIQLRESGIPVVNENDDCTWLCTPILANGVIDFGALKTLYDLPRWQSLHGCHLCTFPGERAGHRMIWFPRFPFPGDRRTFTTSSSQGMRGRTQMMDILSLNNCIPDALHVISEGITCDLFKAMFSVHSRVAVMKIRSECLQSFHHIIATTRNYTYASKFILGIEDLPCTTGSEKDALSFVAFPLAAALNVCAEPFLWYAIEPTLFTLKVHCLIDHAILEDLCDARPPIIQFTNA</sequence>
<feature type="domain" description="Phlebovirus glycoprotein G2 fusion" evidence="2">
    <location>
        <begin position="8"/>
        <end position="255"/>
    </location>
</feature>
<protein>
    <recommendedName>
        <fullName evidence="2">Phlebovirus glycoprotein G2 fusion domain-containing protein</fullName>
    </recommendedName>
</protein>
<reference evidence="3 4" key="1">
    <citation type="submission" date="2019-10" db="EMBL/GenBank/DDBJ databases">
        <title>Assembly and Annotation for the nematode Trichostrongylus colubriformis.</title>
        <authorList>
            <person name="Martin J."/>
        </authorList>
    </citation>
    <scope>NUCLEOTIDE SEQUENCE [LARGE SCALE GENOMIC DNA]</scope>
    <source>
        <strain evidence="3">G859</strain>
        <tissue evidence="3">Whole worm</tissue>
    </source>
</reference>
<keyword evidence="1" id="KW-1133">Transmembrane helix</keyword>
<keyword evidence="1" id="KW-0472">Membrane</keyword>
<dbReference type="Pfam" id="PF07245">
    <property type="entry name" value="Phlebovirus_G2"/>
    <property type="match status" value="1"/>
</dbReference>
<feature type="transmembrane region" description="Helical" evidence="1">
    <location>
        <begin position="270"/>
        <end position="289"/>
    </location>
</feature>
<organism evidence="3 4">
    <name type="scientific">Trichostrongylus colubriformis</name>
    <name type="common">Black scour worm</name>
    <dbReference type="NCBI Taxonomy" id="6319"/>
    <lineage>
        <taxon>Eukaryota</taxon>
        <taxon>Metazoa</taxon>
        <taxon>Ecdysozoa</taxon>
        <taxon>Nematoda</taxon>
        <taxon>Chromadorea</taxon>
        <taxon>Rhabditida</taxon>
        <taxon>Rhabditina</taxon>
        <taxon>Rhabditomorpha</taxon>
        <taxon>Strongyloidea</taxon>
        <taxon>Trichostrongylidae</taxon>
        <taxon>Trichostrongylus</taxon>
    </lineage>
</organism>
<dbReference type="Proteomes" id="UP001331761">
    <property type="component" value="Unassembled WGS sequence"/>
</dbReference>
<accession>A0AAN8F033</accession>
<dbReference type="AlphaFoldDB" id="A0AAN8F033"/>
<dbReference type="InterPro" id="IPR009878">
    <property type="entry name" value="Phlebovirus_G2_fusion"/>
</dbReference>
<dbReference type="EMBL" id="WIXE01020030">
    <property type="protein sequence ID" value="KAK5969547.1"/>
    <property type="molecule type" value="Genomic_DNA"/>
</dbReference>
<dbReference type="Gene3D" id="2.60.98.50">
    <property type="match status" value="1"/>
</dbReference>
<evidence type="ECO:0000259" key="2">
    <source>
        <dbReference type="Pfam" id="PF07245"/>
    </source>
</evidence>
<comment type="caution">
    <text evidence="3">The sequence shown here is derived from an EMBL/GenBank/DDBJ whole genome shotgun (WGS) entry which is preliminary data.</text>
</comment>
<evidence type="ECO:0000313" key="4">
    <source>
        <dbReference type="Proteomes" id="UP001331761"/>
    </source>
</evidence>
<name>A0AAN8F033_TRICO</name>
<gene>
    <name evidence="3" type="ORF">GCK32_009862</name>
</gene>
<keyword evidence="4" id="KW-1185">Reference proteome</keyword>